<organism evidence="1 2">
    <name type="scientific">Rhodococcoides yunnanense</name>
    <dbReference type="NCBI Taxonomy" id="278209"/>
    <lineage>
        <taxon>Bacteria</taxon>
        <taxon>Bacillati</taxon>
        <taxon>Actinomycetota</taxon>
        <taxon>Actinomycetes</taxon>
        <taxon>Mycobacteriales</taxon>
        <taxon>Nocardiaceae</taxon>
        <taxon>Rhodococcoides</taxon>
    </lineage>
</organism>
<dbReference type="EMBL" id="JAWLJX010000008">
    <property type="protein sequence ID" value="MDV6263773.1"/>
    <property type="molecule type" value="Genomic_DNA"/>
</dbReference>
<keyword evidence="2" id="KW-1185">Reference proteome</keyword>
<gene>
    <name evidence="1" type="ORF">R3P96_20745</name>
</gene>
<evidence type="ECO:0000313" key="2">
    <source>
        <dbReference type="Proteomes" id="UP001185755"/>
    </source>
</evidence>
<comment type="caution">
    <text evidence="1">The sequence shown here is derived from an EMBL/GenBank/DDBJ whole genome shotgun (WGS) entry which is preliminary data.</text>
</comment>
<evidence type="ECO:0000313" key="1">
    <source>
        <dbReference type="EMBL" id="MDV6263773.1"/>
    </source>
</evidence>
<proteinExistence type="predicted"/>
<name>A0ABU4BHS8_9NOCA</name>
<sequence>MNKNVGIGITTAARHGIGVITFAEPDDYESWNTRVDAVRVDSPAEQINSFVQSNISLDGQQLFADAVKRLRRGDSLLQAAEVHSSDEDVVTTSLAGFRL</sequence>
<dbReference type="Proteomes" id="UP001185755">
    <property type="component" value="Unassembled WGS sequence"/>
</dbReference>
<protein>
    <submittedName>
        <fullName evidence="1">Uncharacterized protein</fullName>
    </submittedName>
</protein>
<accession>A0ABU4BHS8</accession>
<dbReference type="RefSeq" id="WP_317565885.1">
    <property type="nucleotide sequence ID" value="NZ_JAWLJX010000008.1"/>
</dbReference>
<reference evidence="1 2" key="1">
    <citation type="submission" date="2023-10" db="EMBL/GenBank/DDBJ databases">
        <title>Development of a sustainable strategy for remediation of hydrocarbon-contaminated territories based on the waste exchange concept.</title>
        <authorList>
            <person name="Krivoruchko A."/>
        </authorList>
    </citation>
    <scope>NUCLEOTIDE SEQUENCE [LARGE SCALE GENOMIC DNA]</scope>
    <source>
        <strain evidence="1 2">IEGM 1323</strain>
    </source>
</reference>